<dbReference type="EMBL" id="AM180252">
    <property type="protein sequence ID" value="CAJ54181.1"/>
    <property type="molecule type" value="Genomic_DNA"/>
</dbReference>
<dbReference type="RefSeq" id="WP_011526208.1">
    <property type="nucleotide sequence ID" value="NC_008011.1"/>
</dbReference>
<organism evidence="1 2">
    <name type="scientific">Lawsonia intracellularis (strain PHE/MN1-00)</name>
    <dbReference type="NCBI Taxonomy" id="363253"/>
    <lineage>
        <taxon>Bacteria</taxon>
        <taxon>Pseudomonadati</taxon>
        <taxon>Thermodesulfobacteriota</taxon>
        <taxon>Desulfovibrionia</taxon>
        <taxon>Desulfovibrionales</taxon>
        <taxon>Desulfovibrionaceae</taxon>
        <taxon>Lawsonia</taxon>
    </lineage>
</organism>
<dbReference type="OrthoDB" id="5471718at2"/>
<dbReference type="Gene3D" id="1.10.1660.10">
    <property type="match status" value="1"/>
</dbReference>
<dbReference type="Pfam" id="PF13591">
    <property type="entry name" value="MerR_2"/>
    <property type="match status" value="1"/>
</dbReference>
<keyword evidence="2" id="KW-1185">Reference proteome</keyword>
<evidence type="ECO:0000313" key="1">
    <source>
        <dbReference type="EMBL" id="CAJ54181.1"/>
    </source>
</evidence>
<protein>
    <recommendedName>
        <fullName evidence="3">MerR family transcriptional regulator</fullName>
    </recommendedName>
</protein>
<dbReference type="AlphaFoldDB" id="Q1MS44"/>
<dbReference type="HOGENOM" id="CLU_168853_0_0_7"/>
<dbReference type="Proteomes" id="UP000002430">
    <property type="component" value="Chromosome"/>
</dbReference>
<gene>
    <name evidence="1" type="ordered locus">LI0125</name>
</gene>
<proteinExistence type="predicted"/>
<accession>Q1MS44</accession>
<dbReference type="STRING" id="363253.LI0125"/>
<sequence length="103" mass="12211">MDLLQDKKDLPSCSRFIVWSEFIELTGTTPERVFELIEIGWLEPVRTAENILLFQQRDVYKLRKLERICMDFEIDTLSGSIIIDLLERVDSLEKRVRMLSSLY</sequence>
<evidence type="ECO:0008006" key="3">
    <source>
        <dbReference type="Google" id="ProtNLM"/>
    </source>
</evidence>
<dbReference type="KEGG" id="lip:LI0125"/>
<evidence type="ECO:0000313" key="2">
    <source>
        <dbReference type="Proteomes" id="UP000002430"/>
    </source>
</evidence>
<name>Q1MS44_LAWIP</name>
<dbReference type="eggNOG" id="COG0789">
    <property type="taxonomic scope" value="Bacteria"/>
</dbReference>
<reference evidence="1 2" key="1">
    <citation type="submission" date="2005-11" db="EMBL/GenBank/DDBJ databases">
        <title>The complete genome sequence of Lawsonia intracellularis: the causative agent of proliferative enteropathy.</title>
        <authorList>
            <person name="Kaur K."/>
            <person name="Zhang Q."/>
            <person name="Beckler D."/>
            <person name="Munir S."/>
            <person name="Li L."/>
            <person name="Kinsley K."/>
            <person name="Herron L."/>
            <person name="Peterson A."/>
            <person name="May B."/>
            <person name="Singh S."/>
            <person name="Gebhart C."/>
            <person name="Kapur V."/>
        </authorList>
    </citation>
    <scope>NUCLEOTIDE SEQUENCE [LARGE SCALE GENOMIC DNA]</scope>
    <source>
        <strain evidence="1 2">PHE/MN1-00</strain>
    </source>
</reference>